<gene>
    <name evidence="1" type="primary">STR2_1</name>
    <name evidence="1" type="ORF">N8T08_002780</name>
</gene>
<evidence type="ECO:0000313" key="2">
    <source>
        <dbReference type="Proteomes" id="UP001177260"/>
    </source>
</evidence>
<organism evidence="1 2">
    <name type="scientific">Aspergillus melleus</name>
    <dbReference type="NCBI Taxonomy" id="138277"/>
    <lineage>
        <taxon>Eukaryota</taxon>
        <taxon>Fungi</taxon>
        <taxon>Dikarya</taxon>
        <taxon>Ascomycota</taxon>
        <taxon>Pezizomycotina</taxon>
        <taxon>Eurotiomycetes</taxon>
        <taxon>Eurotiomycetidae</taxon>
        <taxon>Eurotiales</taxon>
        <taxon>Aspergillaceae</taxon>
        <taxon>Aspergillus</taxon>
        <taxon>Aspergillus subgen. Circumdati</taxon>
    </lineage>
</organism>
<reference evidence="1 2" key="1">
    <citation type="journal article" date="2023" name="ACS Omega">
        <title>Identification of the Neoaspergillic Acid Biosynthesis Gene Cluster by Establishing an In Vitro CRISPR-Ribonucleoprotein Genetic System in Aspergillus melleus.</title>
        <authorList>
            <person name="Yuan B."/>
            <person name="Grau M.F."/>
            <person name="Murata R.M."/>
            <person name="Torok T."/>
            <person name="Venkateswaran K."/>
            <person name="Stajich J.E."/>
            <person name="Wang C.C.C."/>
        </authorList>
    </citation>
    <scope>NUCLEOTIDE SEQUENCE [LARGE SCALE GENOMIC DNA]</scope>
    <source>
        <strain evidence="1 2">IMV 1140</strain>
    </source>
</reference>
<accession>A0ACC3B8F8</accession>
<dbReference type="EC" id="2.5.1.48" evidence="1"/>
<keyword evidence="2" id="KW-1185">Reference proteome</keyword>
<name>A0ACC3B8F8_9EURO</name>
<dbReference type="Proteomes" id="UP001177260">
    <property type="component" value="Unassembled WGS sequence"/>
</dbReference>
<proteinExistence type="predicted"/>
<dbReference type="EMBL" id="JAOPJF010000016">
    <property type="protein sequence ID" value="KAK1146707.1"/>
    <property type="molecule type" value="Genomic_DNA"/>
</dbReference>
<evidence type="ECO:0000313" key="1">
    <source>
        <dbReference type="EMBL" id="KAK1146707.1"/>
    </source>
</evidence>
<protein>
    <submittedName>
        <fullName evidence="1">Cystathionine gamma-synthase</fullName>
        <ecNumber evidence="1">2.5.1.48</ecNumber>
    </submittedName>
</protein>
<comment type="caution">
    <text evidence="1">The sequence shown here is derived from an EMBL/GenBank/DDBJ whole genome shotgun (WGS) entry which is preliminary data.</text>
</comment>
<sequence>MLQDAGGTVPPNTDHAVSVSLPTWKDNVAYEEGEPWLVSKMQCGYPRFFVHPIIQELAREVVLRHGKPDTETVMLFPSPKTARVCYSFFLSRLSSAELQKVRIVDLAPPSHPETESPTVTSHLSGVIFPKEYAPVAKQVWQHTGSGISSRRGEFCLGALRDGFLQEKRDIGLETTAPRMCKGPRRYQGKDSATELVQRRGSQPTTTTTPSPAAANGSQEGREYAQFIEERFGRNLSTSLSQQAKLAVRKRIAGVLTADVELSEALQKSAGTGRVAGLSESDVYVFPTGMNAIFSTHQMLLNCRGALKSVCFGFPYIDTLKTLEKWGPGCLFYGHGSSEDLDDLESRLSNGERFLALFTEFPGNPLLKSPDLGRIRALADKYGFAIVVDETVGNFLNVNVLPYADVVVSSLTKIFSGDSNVMGGSAVLNPHARYYQALKETFSREYEDNLWAEDAVFLERNSRDFVSRIEKINTTTEEITEMLKNSSLVKQVYYPKYSPSKPFYDAFRTPNGGYGGLFSVTFHSTVAAAAFFDCLEVLKGPSLGTNFTLGSPYTLLAHYSELDWAKSFGVEFDLVRISVGLEDVPDLRGRIQKALDAAASARV</sequence>
<keyword evidence="1" id="KW-0808">Transferase</keyword>